<feature type="transmembrane region" description="Helical" evidence="8">
    <location>
        <begin position="83"/>
        <end position="106"/>
    </location>
</feature>
<keyword evidence="5 8" id="KW-0812">Transmembrane</keyword>
<comment type="subcellular location">
    <subcellularLocation>
        <location evidence="1">Cell membrane</location>
        <topology evidence="1">Multi-pass membrane protein</topology>
    </subcellularLocation>
</comment>
<feature type="transmembrane region" description="Helical" evidence="8">
    <location>
        <begin position="203"/>
        <end position="223"/>
    </location>
</feature>
<evidence type="ECO:0000313" key="9">
    <source>
        <dbReference type="EMBL" id="HIS66851.1"/>
    </source>
</evidence>
<evidence type="ECO:0000256" key="4">
    <source>
        <dbReference type="ARBA" id="ARBA00022475"/>
    </source>
</evidence>
<evidence type="ECO:0000313" key="10">
    <source>
        <dbReference type="Proteomes" id="UP000824001"/>
    </source>
</evidence>
<comment type="similarity">
    <text evidence="2">Belongs to the prokaryotic riboflavin transporter (P-RFT) (TC 2.A.87) family.</text>
</comment>
<dbReference type="InterPro" id="IPR025720">
    <property type="entry name" value="RibU"/>
</dbReference>
<feature type="transmembrane region" description="Helical" evidence="8">
    <location>
        <begin position="112"/>
        <end position="134"/>
    </location>
</feature>
<dbReference type="InterPro" id="IPR024529">
    <property type="entry name" value="ECF_trnsprt_substrate-spec"/>
</dbReference>
<reference evidence="9" key="1">
    <citation type="submission" date="2020-10" db="EMBL/GenBank/DDBJ databases">
        <authorList>
            <person name="Gilroy R."/>
        </authorList>
    </citation>
    <scope>NUCLEOTIDE SEQUENCE</scope>
    <source>
        <strain evidence="9">ChiHjej10B9-9673</strain>
    </source>
</reference>
<dbReference type="EMBL" id="DVJK01000133">
    <property type="protein sequence ID" value="HIS66851.1"/>
    <property type="molecule type" value="Genomic_DNA"/>
</dbReference>
<sequence length="227" mass="24543">MDAVKKSARMDTKKLATLAMLTALAYVVMYLSKLMPSVNGFLDFDFKDVVLCIGGFVYGPIAALMMIVIVCVLEMVTVSHTDIIGCIMNIVATASFVCTACAIYKRKHTMKGAIVGLASAVVVLVVVMLAWNYFLTPIYQKIPREAVAAMLPTVFLPFNAVKGGLNMTATLLVYKPVVDALRRAKLIPESTSQAAPVQGKKHLGMTLVILFVFVSCVLFALSLQGII</sequence>
<feature type="transmembrane region" description="Helical" evidence="8">
    <location>
        <begin position="55"/>
        <end position="76"/>
    </location>
</feature>
<keyword evidence="3" id="KW-0813">Transport</keyword>
<accession>A0A9D1FE36</accession>
<protein>
    <submittedName>
        <fullName evidence="9">ECF transporter S component</fullName>
    </submittedName>
</protein>
<proteinExistence type="inferred from homology"/>
<dbReference type="GO" id="GO:0032217">
    <property type="term" value="F:riboflavin transmembrane transporter activity"/>
    <property type="evidence" value="ECO:0007669"/>
    <property type="project" value="InterPro"/>
</dbReference>
<dbReference type="GO" id="GO:0005886">
    <property type="term" value="C:plasma membrane"/>
    <property type="evidence" value="ECO:0007669"/>
    <property type="project" value="UniProtKB-SubCell"/>
</dbReference>
<evidence type="ECO:0000256" key="1">
    <source>
        <dbReference type="ARBA" id="ARBA00004651"/>
    </source>
</evidence>
<evidence type="ECO:0000256" key="3">
    <source>
        <dbReference type="ARBA" id="ARBA00022448"/>
    </source>
</evidence>
<dbReference type="Proteomes" id="UP000824001">
    <property type="component" value="Unassembled WGS sequence"/>
</dbReference>
<reference evidence="9" key="2">
    <citation type="journal article" date="2021" name="PeerJ">
        <title>Extensive microbial diversity within the chicken gut microbiome revealed by metagenomics and culture.</title>
        <authorList>
            <person name="Gilroy R."/>
            <person name="Ravi A."/>
            <person name="Getino M."/>
            <person name="Pursley I."/>
            <person name="Horton D.L."/>
            <person name="Alikhan N.F."/>
            <person name="Baker D."/>
            <person name="Gharbi K."/>
            <person name="Hall N."/>
            <person name="Watson M."/>
            <person name="Adriaenssens E.M."/>
            <person name="Foster-Nyarko E."/>
            <person name="Jarju S."/>
            <person name="Secka A."/>
            <person name="Antonio M."/>
            <person name="Oren A."/>
            <person name="Chaudhuri R.R."/>
            <person name="La Ragione R."/>
            <person name="Hildebrand F."/>
            <person name="Pallen M.J."/>
        </authorList>
    </citation>
    <scope>NUCLEOTIDE SEQUENCE</scope>
    <source>
        <strain evidence="9">ChiHjej10B9-9673</strain>
    </source>
</reference>
<dbReference type="PANTHER" id="PTHR38438">
    <property type="entry name" value="RIBOFLAVIN TRANSPORTER RIBU"/>
    <property type="match status" value="1"/>
</dbReference>
<name>A0A9D1FE36_9FIRM</name>
<dbReference type="Gene3D" id="1.10.1760.20">
    <property type="match status" value="1"/>
</dbReference>
<keyword evidence="4" id="KW-1003">Cell membrane</keyword>
<keyword evidence="7 8" id="KW-0472">Membrane</keyword>
<organism evidence="9 10">
    <name type="scientific">Candidatus Scatomorpha merdipullorum</name>
    <dbReference type="NCBI Taxonomy" id="2840927"/>
    <lineage>
        <taxon>Bacteria</taxon>
        <taxon>Bacillati</taxon>
        <taxon>Bacillota</taxon>
        <taxon>Clostridia</taxon>
        <taxon>Eubacteriales</taxon>
        <taxon>Candidatus Scatomorpha</taxon>
    </lineage>
</organism>
<comment type="caution">
    <text evidence="9">The sequence shown here is derived from an EMBL/GenBank/DDBJ whole genome shotgun (WGS) entry which is preliminary data.</text>
</comment>
<evidence type="ECO:0000256" key="8">
    <source>
        <dbReference type="SAM" id="Phobius"/>
    </source>
</evidence>
<dbReference type="PANTHER" id="PTHR38438:SF1">
    <property type="entry name" value="RIBOFLAVIN TRANSPORTER RIBU"/>
    <property type="match status" value="1"/>
</dbReference>
<gene>
    <name evidence="9" type="ORF">IAC18_04730</name>
</gene>
<evidence type="ECO:0000256" key="6">
    <source>
        <dbReference type="ARBA" id="ARBA00022989"/>
    </source>
</evidence>
<evidence type="ECO:0000256" key="2">
    <source>
        <dbReference type="ARBA" id="ARBA00005540"/>
    </source>
</evidence>
<evidence type="ECO:0000256" key="5">
    <source>
        <dbReference type="ARBA" id="ARBA00022692"/>
    </source>
</evidence>
<keyword evidence="6 8" id="KW-1133">Transmembrane helix</keyword>
<feature type="transmembrane region" description="Helical" evidence="8">
    <location>
        <begin position="146"/>
        <end position="165"/>
    </location>
</feature>
<dbReference type="Pfam" id="PF12822">
    <property type="entry name" value="ECF_trnsprt"/>
    <property type="match status" value="1"/>
</dbReference>
<feature type="transmembrane region" description="Helical" evidence="8">
    <location>
        <begin position="15"/>
        <end position="35"/>
    </location>
</feature>
<evidence type="ECO:0000256" key="7">
    <source>
        <dbReference type="ARBA" id="ARBA00023136"/>
    </source>
</evidence>
<dbReference type="AlphaFoldDB" id="A0A9D1FE36"/>